<comment type="caution">
    <text evidence="1">The sequence shown here is derived from an EMBL/GenBank/DDBJ whole genome shotgun (WGS) entry which is preliminary data.</text>
</comment>
<name>A0A9P9GYZ3_FUSRE</name>
<dbReference type="OrthoDB" id="4161428at2759"/>
<evidence type="ECO:0000313" key="2">
    <source>
        <dbReference type="Proteomes" id="UP000720189"/>
    </source>
</evidence>
<dbReference type="AlphaFoldDB" id="A0A9P9GYZ3"/>
<dbReference type="GeneID" id="70225700"/>
<dbReference type="Proteomes" id="UP000720189">
    <property type="component" value="Unassembled WGS sequence"/>
</dbReference>
<dbReference type="SUPFAM" id="SSF51197">
    <property type="entry name" value="Clavaminate synthase-like"/>
    <property type="match status" value="1"/>
</dbReference>
<evidence type="ECO:0008006" key="3">
    <source>
        <dbReference type="Google" id="ProtNLM"/>
    </source>
</evidence>
<keyword evidence="2" id="KW-1185">Reference proteome</keyword>
<dbReference type="Gene3D" id="2.60.120.650">
    <property type="entry name" value="Cupin"/>
    <property type="match status" value="1"/>
</dbReference>
<protein>
    <recommendedName>
        <fullName evidence="3">JmjC domain-containing protein</fullName>
    </recommendedName>
</protein>
<evidence type="ECO:0000313" key="1">
    <source>
        <dbReference type="EMBL" id="KAH7247382.1"/>
    </source>
</evidence>
<gene>
    <name evidence="1" type="ORF">BKA55DRAFT_595063</name>
</gene>
<proteinExistence type="predicted"/>
<dbReference type="EMBL" id="JAGMUX010000010">
    <property type="protein sequence ID" value="KAH7247382.1"/>
    <property type="molecule type" value="Genomic_DNA"/>
</dbReference>
<accession>A0A9P9GYZ3</accession>
<dbReference type="RefSeq" id="XP_046047965.1">
    <property type="nucleotide sequence ID" value="XM_046195746.1"/>
</dbReference>
<organism evidence="1 2">
    <name type="scientific">Fusarium redolens</name>
    <dbReference type="NCBI Taxonomy" id="48865"/>
    <lineage>
        <taxon>Eukaryota</taxon>
        <taxon>Fungi</taxon>
        <taxon>Dikarya</taxon>
        <taxon>Ascomycota</taxon>
        <taxon>Pezizomycotina</taxon>
        <taxon>Sordariomycetes</taxon>
        <taxon>Hypocreomycetidae</taxon>
        <taxon>Hypocreales</taxon>
        <taxon>Nectriaceae</taxon>
        <taxon>Fusarium</taxon>
        <taxon>Fusarium redolens species complex</taxon>
    </lineage>
</organism>
<reference evidence="1" key="1">
    <citation type="journal article" date="2021" name="Nat. Commun.">
        <title>Genetic determinants of endophytism in the Arabidopsis root mycobiome.</title>
        <authorList>
            <person name="Mesny F."/>
            <person name="Miyauchi S."/>
            <person name="Thiergart T."/>
            <person name="Pickel B."/>
            <person name="Atanasova L."/>
            <person name="Karlsson M."/>
            <person name="Huettel B."/>
            <person name="Barry K.W."/>
            <person name="Haridas S."/>
            <person name="Chen C."/>
            <person name="Bauer D."/>
            <person name="Andreopoulos W."/>
            <person name="Pangilinan J."/>
            <person name="LaButti K."/>
            <person name="Riley R."/>
            <person name="Lipzen A."/>
            <person name="Clum A."/>
            <person name="Drula E."/>
            <person name="Henrissat B."/>
            <person name="Kohler A."/>
            <person name="Grigoriev I.V."/>
            <person name="Martin F.M."/>
            <person name="Hacquard S."/>
        </authorList>
    </citation>
    <scope>NUCLEOTIDE SEQUENCE</scope>
    <source>
        <strain evidence="1">MPI-CAGE-AT-0023</strain>
    </source>
</reference>
<sequence>MIAEYICVWAAKEDRPMLCHALLSLGLRLKSTRFKLNAILTLHKPVENSLHINMSSNSMADLVGEYVRVAQKYHEKAISVLRKQLEYSETNTRTREDVTQIVEMLENCTIQKPLTAREVLRLRPSGSLSKKLVVCSEDDARKIFDKGPPCFPVLVVESSTQQHISIDWFLGILETRANLDVHDFGKNIKNKGRVAERIPSSSAIDMFKSRQKMQRNGSRIYPLNFLNLNGIKDNAVPGFLANRKDFKILELSREENGKREYRTESTDLDESTSFHLLASQGAVHLPHVDHHYVYTTIFNEEGHKLWLMWPGLGIDGLQTWRETGQVPDGGIPVYIAPGYTLIQPPGTLHAPITVSDCLMTGTMHWHSSQLHNILRYTKAEIEYPEITNESFSRQFIEKMTIILALWRRGSKAYTWPPDEHLHECLEILESSGSRTAAIVIKPLQNAKRADVQAKNARVMKDVTMVITHAISPEKSP</sequence>